<dbReference type="PRINTS" id="PR00111">
    <property type="entry name" value="ABHYDROLASE"/>
</dbReference>
<evidence type="ECO:0000313" key="4">
    <source>
        <dbReference type="Proteomes" id="UP001157974"/>
    </source>
</evidence>
<dbReference type="GO" id="GO:0006654">
    <property type="term" value="P:phosphatidic acid biosynthetic process"/>
    <property type="evidence" value="ECO:0007669"/>
    <property type="project" value="TreeGrafter"/>
</dbReference>
<accession>A0AAV8UW86</accession>
<dbReference type="PANTHER" id="PTHR42886:SF29">
    <property type="entry name" value="PUMMELIG, ISOFORM A"/>
    <property type="match status" value="1"/>
</dbReference>
<dbReference type="GO" id="GO:0055088">
    <property type="term" value="P:lipid homeostasis"/>
    <property type="evidence" value="ECO:0007669"/>
    <property type="project" value="TreeGrafter"/>
</dbReference>
<dbReference type="GO" id="GO:0052689">
    <property type="term" value="F:carboxylic ester hydrolase activity"/>
    <property type="evidence" value="ECO:0007669"/>
    <property type="project" value="TreeGrafter"/>
</dbReference>
<evidence type="ECO:0000256" key="1">
    <source>
        <dbReference type="ARBA" id="ARBA00038097"/>
    </source>
</evidence>
<dbReference type="GO" id="GO:0042171">
    <property type="term" value="F:lysophosphatidic acid acyltransferase activity"/>
    <property type="evidence" value="ECO:0007669"/>
    <property type="project" value="TreeGrafter"/>
</dbReference>
<dbReference type="InterPro" id="IPR029058">
    <property type="entry name" value="AB_hydrolase_fold"/>
</dbReference>
<proteinExistence type="inferred from homology"/>
<sequence>MPFNMLGLASNFAILLEAQRLIGRVVKPVSEENVDRVDQKVLQASGIELRQEFIQCEKYKIRTVFAGNPADQPLVLIHGHSMSSTLFYRNFADLVDMGYYVIGMDLLGWGRSERPLYTGRTSEDSILFYLESFDDWRRKLQLENFSIISHSIGAYLAYEFARTHPGVVTRLMLITPAAIERKLAFYRGIYFTLTPQMVGRRFGLLGYLLFELKFPGEGPYTQNGLKDLTWQLNCRPTPSGDIAIKNLIEFESWNKPVVKRPLLDHLERLDMPVHIVAADMDTLTPAPVVERLYKALEETGTNCTYDMAVESDHCPFLEVPDQFRRITAQYFVRE</sequence>
<name>A0AAV8UW86_9RHOD</name>
<evidence type="ECO:0000313" key="3">
    <source>
        <dbReference type="EMBL" id="KAJ8906858.1"/>
    </source>
</evidence>
<dbReference type="Proteomes" id="UP001157974">
    <property type="component" value="Unassembled WGS sequence"/>
</dbReference>
<organism evidence="3 4">
    <name type="scientific">Rhodosorus marinus</name>
    <dbReference type="NCBI Taxonomy" id="101924"/>
    <lineage>
        <taxon>Eukaryota</taxon>
        <taxon>Rhodophyta</taxon>
        <taxon>Stylonematophyceae</taxon>
        <taxon>Stylonematales</taxon>
        <taxon>Stylonemataceae</taxon>
        <taxon>Rhodosorus</taxon>
    </lineage>
</organism>
<dbReference type="InterPro" id="IPR000073">
    <property type="entry name" value="AB_hydrolase_1"/>
</dbReference>
<dbReference type="Pfam" id="PF00561">
    <property type="entry name" value="Abhydrolase_1"/>
    <property type="match status" value="1"/>
</dbReference>
<evidence type="ECO:0000259" key="2">
    <source>
        <dbReference type="Pfam" id="PF00561"/>
    </source>
</evidence>
<dbReference type="AlphaFoldDB" id="A0AAV8UW86"/>
<reference evidence="3 4" key="1">
    <citation type="journal article" date="2023" name="Nat. Commun.">
        <title>Origin of minicircular mitochondrial genomes in red algae.</title>
        <authorList>
            <person name="Lee Y."/>
            <person name="Cho C.H."/>
            <person name="Lee Y.M."/>
            <person name="Park S.I."/>
            <person name="Yang J.H."/>
            <person name="West J.A."/>
            <person name="Bhattacharya D."/>
            <person name="Yoon H.S."/>
        </authorList>
    </citation>
    <scope>NUCLEOTIDE SEQUENCE [LARGE SCALE GENOMIC DNA]</scope>
    <source>
        <strain evidence="3 4">CCMP1338</strain>
        <tissue evidence="3">Whole cell</tissue>
    </source>
</reference>
<protein>
    <recommendedName>
        <fullName evidence="2">AB hydrolase-1 domain-containing protein</fullName>
    </recommendedName>
</protein>
<gene>
    <name evidence="3" type="ORF">NDN08_003342</name>
</gene>
<feature type="domain" description="AB hydrolase-1" evidence="2">
    <location>
        <begin position="73"/>
        <end position="318"/>
    </location>
</feature>
<dbReference type="EMBL" id="JAMWBK010000003">
    <property type="protein sequence ID" value="KAJ8906858.1"/>
    <property type="molecule type" value="Genomic_DNA"/>
</dbReference>
<keyword evidence="4" id="KW-1185">Reference proteome</keyword>
<dbReference type="SUPFAM" id="SSF53474">
    <property type="entry name" value="alpha/beta-Hydrolases"/>
    <property type="match status" value="1"/>
</dbReference>
<dbReference type="PANTHER" id="PTHR42886">
    <property type="entry name" value="RE40534P-RELATED"/>
    <property type="match status" value="1"/>
</dbReference>
<comment type="similarity">
    <text evidence="1">Belongs to the peptidase S33 family. ABHD4/ABHD5 subfamily.</text>
</comment>
<comment type="caution">
    <text evidence="3">The sequence shown here is derived from an EMBL/GenBank/DDBJ whole genome shotgun (WGS) entry which is preliminary data.</text>
</comment>
<dbReference type="Gene3D" id="3.40.50.1820">
    <property type="entry name" value="alpha/beta hydrolase"/>
    <property type="match status" value="1"/>
</dbReference>